<dbReference type="OrthoDB" id="9808013at2"/>
<evidence type="ECO:0000313" key="3">
    <source>
        <dbReference type="Proteomes" id="UP000381693"/>
    </source>
</evidence>
<reference evidence="2" key="1">
    <citation type="submission" date="2019-09" db="EMBL/GenBank/DDBJ databases">
        <authorList>
            <person name="Cremers G."/>
        </authorList>
    </citation>
    <scope>NUCLEOTIDE SEQUENCE [LARGE SCALE GENOMIC DNA]</scope>
    <source>
        <strain evidence="2">3B</strain>
    </source>
</reference>
<dbReference type="Pfam" id="PF04371">
    <property type="entry name" value="PAD_porph"/>
    <property type="match status" value="1"/>
</dbReference>
<protein>
    <submittedName>
        <fullName evidence="2">Partial agmatine deiminase</fullName>
        <ecNumber evidence="2">3.5.3.12</ecNumber>
    </submittedName>
</protein>
<gene>
    <name evidence="2" type="primary">aguA</name>
    <name evidence="2" type="ORF">MAMC_00113</name>
</gene>
<dbReference type="SUPFAM" id="SSF55909">
    <property type="entry name" value="Pentein"/>
    <property type="match status" value="1"/>
</dbReference>
<dbReference type="InterPro" id="IPR007466">
    <property type="entry name" value="Peptidyl-Arg-deiminase_porph"/>
</dbReference>
<dbReference type="GO" id="GO:0004668">
    <property type="term" value="F:protein-arginine deiminase activity"/>
    <property type="evidence" value="ECO:0007669"/>
    <property type="project" value="InterPro"/>
</dbReference>
<dbReference type="GO" id="GO:0047632">
    <property type="term" value="F:agmatine deiminase activity"/>
    <property type="evidence" value="ECO:0007669"/>
    <property type="project" value="UniProtKB-EC"/>
</dbReference>
<proteinExistence type="predicted"/>
<organism evidence="2 3">
    <name type="scientific">Methylacidimicrobium cyclopophantes</name>
    <dbReference type="NCBI Taxonomy" id="1041766"/>
    <lineage>
        <taxon>Bacteria</taxon>
        <taxon>Pseudomonadati</taxon>
        <taxon>Verrucomicrobiota</taxon>
        <taxon>Methylacidimicrobium</taxon>
    </lineage>
</organism>
<name>A0A5E6M6I8_9BACT</name>
<accession>A0A5E6M6I8</accession>
<evidence type="ECO:0000313" key="2">
    <source>
        <dbReference type="EMBL" id="VVM04550.1"/>
    </source>
</evidence>
<sequence>RAAAFLGMRCFEPGIVLEGGAIDTNGEGLFLVGSRCLLDPIRNPGMTRERMERALREYVGAERIIWLEGEIVGDDTDGHVDEIARFVGRSTIVAARAEDPQDPNHAALEENFARLLAEATKGPETLRVVPLPMPGPIYEGETRLPASYANFYFANEALLFPAFGDPMDAVAGEILGELVRDRPAVPVAARDLVWGFGGLHCITQQEPA</sequence>
<dbReference type="EMBL" id="CABFUZ020000015">
    <property type="protein sequence ID" value="VVM04550.1"/>
    <property type="molecule type" value="Genomic_DNA"/>
</dbReference>
<dbReference type="Gene3D" id="3.75.10.10">
    <property type="entry name" value="L-arginine/glycine Amidinotransferase, Chain A"/>
    <property type="match status" value="1"/>
</dbReference>
<dbReference type="EC" id="3.5.3.12" evidence="2"/>
<dbReference type="PANTHER" id="PTHR31377:SF0">
    <property type="entry name" value="AGMATINE DEIMINASE-RELATED"/>
    <property type="match status" value="1"/>
</dbReference>
<keyword evidence="1 2" id="KW-0378">Hydrolase</keyword>
<keyword evidence="3" id="KW-1185">Reference proteome</keyword>
<dbReference type="RefSeq" id="WP_142524271.1">
    <property type="nucleotide sequence ID" value="NZ_CABFUZ020000015.1"/>
</dbReference>
<feature type="non-terminal residue" evidence="2">
    <location>
        <position position="1"/>
    </location>
</feature>
<dbReference type="AlphaFoldDB" id="A0A5E6M6I8"/>
<evidence type="ECO:0000256" key="1">
    <source>
        <dbReference type="ARBA" id="ARBA00022801"/>
    </source>
</evidence>
<dbReference type="GO" id="GO:0009446">
    <property type="term" value="P:putrescine biosynthetic process"/>
    <property type="evidence" value="ECO:0007669"/>
    <property type="project" value="InterPro"/>
</dbReference>
<dbReference type="Proteomes" id="UP000381693">
    <property type="component" value="Unassembled WGS sequence"/>
</dbReference>
<dbReference type="PANTHER" id="PTHR31377">
    <property type="entry name" value="AGMATINE DEIMINASE-RELATED"/>
    <property type="match status" value="1"/>
</dbReference>
<comment type="caution">
    <text evidence="2">The sequence shown here is derived from an EMBL/GenBank/DDBJ whole genome shotgun (WGS) entry which is preliminary data.</text>
</comment>